<feature type="compositionally biased region" description="Acidic residues" evidence="1">
    <location>
        <begin position="1"/>
        <end position="15"/>
    </location>
</feature>
<dbReference type="Proteomes" id="UP000321947">
    <property type="component" value="Unassembled WGS sequence"/>
</dbReference>
<feature type="region of interest" description="Disordered" evidence="1">
    <location>
        <begin position="1"/>
        <end position="23"/>
    </location>
</feature>
<proteinExistence type="predicted"/>
<dbReference type="Proteomes" id="UP000321393">
    <property type="component" value="Unassembled WGS sequence"/>
</dbReference>
<accession>A0A5A7T182</accession>
<organism evidence="2 4">
    <name type="scientific">Cucumis melo var. makuwa</name>
    <name type="common">Oriental melon</name>
    <dbReference type="NCBI Taxonomy" id="1194695"/>
    <lineage>
        <taxon>Eukaryota</taxon>
        <taxon>Viridiplantae</taxon>
        <taxon>Streptophyta</taxon>
        <taxon>Embryophyta</taxon>
        <taxon>Tracheophyta</taxon>
        <taxon>Spermatophyta</taxon>
        <taxon>Magnoliopsida</taxon>
        <taxon>eudicotyledons</taxon>
        <taxon>Gunneridae</taxon>
        <taxon>Pentapetalae</taxon>
        <taxon>rosids</taxon>
        <taxon>fabids</taxon>
        <taxon>Cucurbitales</taxon>
        <taxon>Cucurbitaceae</taxon>
        <taxon>Benincaseae</taxon>
        <taxon>Cucumis</taxon>
    </lineage>
</organism>
<evidence type="ECO:0000256" key="1">
    <source>
        <dbReference type="SAM" id="MobiDB-lite"/>
    </source>
</evidence>
<name>A0A5A7T182_CUCMM</name>
<dbReference type="EMBL" id="SSTD01009720">
    <property type="protein sequence ID" value="TYK13861.1"/>
    <property type="molecule type" value="Genomic_DNA"/>
</dbReference>
<comment type="caution">
    <text evidence="2">The sequence shown here is derived from an EMBL/GenBank/DDBJ whole genome shotgun (WGS) entry which is preliminary data.</text>
</comment>
<dbReference type="AlphaFoldDB" id="A0A5A7T182"/>
<reference evidence="4 5" key="1">
    <citation type="submission" date="2019-08" db="EMBL/GenBank/DDBJ databases">
        <title>Draft genome sequences of two oriental melons (Cucumis melo L. var makuwa).</title>
        <authorList>
            <person name="Kwon S.-Y."/>
        </authorList>
    </citation>
    <scope>NUCLEOTIDE SEQUENCE [LARGE SCALE GENOMIC DNA]</scope>
    <source>
        <strain evidence="5">cv. Chang Bougi</strain>
        <strain evidence="4">cv. SW 3</strain>
        <tissue evidence="2">Leaf</tissue>
    </source>
</reference>
<evidence type="ECO:0000313" key="3">
    <source>
        <dbReference type="EMBL" id="TYK13861.1"/>
    </source>
</evidence>
<gene>
    <name evidence="3" type="ORF">E5676_scaffold832G00480</name>
    <name evidence="2" type="ORF">E6C27_scaffold379G001250</name>
</gene>
<evidence type="ECO:0000313" key="2">
    <source>
        <dbReference type="EMBL" id="KAA0037212.1"/>
    </source>
</evidence>
<dbReference type="EMBL" id="SSTE01019034">
    <property type="protein sequence ID" value="KAA0037212.1"/>
    <property type="molecule type" value="Genomic_DNA"/>
</dbReference>
<evidence type="ECO:0000313" key="5">
    <source>
        <dbReference type="Proteomes" id="UP000321947"/>
    </source>
</evidence>
<evidence type="ECO:0000313" key="4">
    <source>
        <dbReference type="Proteomes" id="UP000321393"/>
    </source>
</evidence>
<protein>
    <submittedName>
        <fullName evidence="2">Uncharacterized protein</fullName>
    </submittedName>
</protein>
<sequence>MIATEDDEFDSIEEVSEGKEELQLNLRPERLKGKQCALELSPASSTKSLNEDSPPGCASKKEKWCMLMGSCSEVGRLIIGESPWLNYVSAH</sequence>